<keyword evidence="2" id="KW-1185">Reference proteome</keyword>
<gene>
    <name evidence="1" type="ORF">EV652_13110</name>
</gene>
<proteinExistence type="predicted"/>
<dbReference type="AlphaFoldDB" id="A0A4V2RX66"/>
<evidence type="ECO:0000313" key="2">
    <source>
        <dbReference type="Proteomes" id="UP000294508"/>
    </source>
</evidence>
<dbReference type="Proteomes" id="UP000294508">
    <property type="component" value="Unassembled WGS sequence"/>
</dbReference>
<sequence length="49" mass="5559">MQCDCQEEDGQFQGSNVVTLRRNREQVTWAELALGIARAEHNTTSQAEH</sequence>
<evidence type="ECO:0000313" key="1">
    <source>
        <dbReference type="EMBL" id="TCO12212.1"/>
    </source>
</evidence>
<protein>
    <submittedName>
        <fullName evidence="1">Uncharacterized protein</fullName>
    </submittedName>
</protein>
<accession>A0A4V2RX66</accession>
<name>A0A4V2RX66_9ACTN</name>
<dbReference type="EMBL" id="SLWN01000031">
    <property type="protein sequence ID" value="TCO12212.1"/>
    <property type="molecule type" value="Genomic_DNA"/>
</dbReference>
<comment type="caution">
    <text evidence="1">The sequence shown here is derived from an EMBL/GenBank/DDBJ whole genome shotgun (WGS) entry which is preliminary data.</text>
</comment>
<reference evidence="1 2" key="1">
    <citation type="journal article" date="2015" name="Stand. Genomic Sci.">
        <title>Genomic Encyclopedia of Bacterial and Archaeal Type Strains, Phase III: the genomes of soil and plant-associated and newly described type strains.</title>
        <authorList>
            <person name="Whitman W.B."/>
            <person name="Woyke T."/>
            <person name="Klenk H.P."/>
            <person name="Zhou Y."/>
            <person name="Lilburn T.G."/>
            <person name="Beck B.J."/>
            <person name="De Vos P."/>
            <person name="Vandamme P."/>
            <person name="Eisen J.A."/>
            <person name="Garrity G."/>
            <person name="Hugenholtz P."/>
            <person name="Kyrpides N.C."/>
        </authorList>
    </citation>
    <scope>NUCLEOTIDE SEQUENCE [LARGE SCALE GENOMIC DNA]</scope>
    <source>
        <strain evidence="1 2">VKM Ac-2572</strain>
    </source>
</reference>
<organism evidence="1 2">
    <name type="scientific">Kribbella steppae</name>
    <dbReference type="NCBI Taxonomy" id="2512223"/>
    <lineage>
        <taxon>Bacteria</taxon>
        <taxon>Bacillati</taxon>
        <taxon>Actinomycetota</taxon>
        <taxon>Actinomycetes</taxon>
        <taxon>Propionibacteriales</taxon>
        <taxon>Kribbellaceae</taxon>
        <taxon>Kribbella</taxon>
    </lineage>
</organism>